<proteinExistence type="predicted"/>
<dbReference type="PANTHER" id="PTHR36722">
    <property type="entry name" value="TYPE 2 DNA TOPOISOMERASE 6 SUBUNIT B-LIKE"/>
    <property type="match status" value="1"/>
</dbReference>
<dbReference type="GO" id="GO:0000793">
    <property type="term" value="C:condensed chromosome"/>
    <property type="evidence" value="ECO:0007669"/>
    <property type="project" value="TreeGrafter"/>
</dbReference>
<gene>
    <name evidence="1" type="ORF">K7X08_014552</name>
</gene>
<dbReference type="Proteomes" id="UP001152561">
    <property type="component" value="Unassembled WGS sequence"/>
</dbReference>
<comment type="caution">
    <text evidence="1">The sequence shown here is derived from an EMBL/GenBank/DDBJ whole genome shotgun (WGS) entry which is preliminary data.</text>
</comment>
<name>A0A9Q1LIN5_9SOLA</name>
<reference evidence="2" key="1">
    <citation type="journal article" date="2023" name="Proc. Natl. Acad. Sci. U.S.A.">
        <title>Genomic and structural basis for evolution of tropane alkaloid biosynthesis.</title>
        <authorList>
            <person name="Wanga Y.-J."/>
            <person name="Taina T."/>
            <person name="Yua J.-Y."/>
            <person name="Lia J."/>
            <person name="Xua B."/>
            <person name="Chenc J."/>
            <person name="D'Auriad J.C."/>
            <person name="Huanga J.-P."/>
            <person name="Huanga S.-X."/>
        </authorList>
    </citation>
    <scope>NUCLEOTIDE SEQUENCE [LARGE SCALE GENOMIC DNA]</scope>
    <source>
        <strain evidence="2">cv. KIB-2019</strain>
    </source>
</reference>
<dbReference type="OrthoDB" id="1918529at2759"/>
<keyword evidence="2" id="KW-1185">Reference proteome</keyword>
<dbReference type="GO" id="GO:0007131">
    <property type="term" value="P:reciprocal meiotic recombination"/>
    <property type="evidence" value="ECO:0007669"/>
    <property type="project" value="TreeGrafter"/>
</dbReference>
<organism evidence="1 2">
    <name type="scientific">Anisodus acutangulus</name>
    <dbReference type="NCBI Taxonomy" id="402998"/>
    <lineage>
        <taxon>Eukaryota</taxon>
        <taxon>Viridiplantae</taxon>
        <taxon>Streptophyta</taxon>
        <taxon>Embryophyta</taxon>
        <taxon>Tracheophyta</taxon>
        <taxon>Spermatophyta</taxon>
        <taxon>Magnoliopsida</taxon>
        <taxon>eudicotyledons</taxon>
        <taxon>Gunneridae</taxon>
        <taxon>Pentapetalae</taxon>
        <taxon>asterids</taxon>
        <taxon>lamiids</taxon>
        <taxon>Solanales</taxon>
        <taxon>Solanaceae</taxon>
        <taxon>Solanoideae</taxon>
        <taxon>Hyoscyameae</taxon>
        <taxon>Anisodus</taxon>
    </lineage>
</organism>
<dbReference type="AlphaFoldDB" id="A0A9Q1LIN5"/>
<dbReference type="GO" id="GO:0030674">
    <property type="term" value="F:protein-macromolecule adaptor activity"/>
    <property type="evidence" value="ECO:0007669"/>
    <property type="project" value="TreeGrafter"/>
</dbReference>
<dbReference type="EMBL" id="JAJAGQ010000017">
    <property type="protein sequence ID" value="KAJ8538012.1"/>
    <property type="molecule type" value="Genomic_DNA"/>
</dbReference>
<dbReference type="GO" id="GO:0042138">
    <property type="term" value="P:meiotic DNA double-strand break formation"/>
    <property type="evidence" value="ECO:0007669"/>
    <property type="project" value="InterPro"/>
</dbReference>
<sequence>MTGVSDSEIHNLNLNLKESNSAGRLTKLPSTAKSGAKFSGTEVSVSIFESLDDLLAEVTWFLQKMILLKIPISSLLFLKCFIIQIKWR</sequence>
<evidence type="ECO:0000313" key="1">
    <source>
        <dbReference type="EMBL" id="KAJ8538012.1"/>
    </source>
</evidence>
<evidence type="ECO:0000313" key="2">
    <source>
        <dbReference type="Proteomes" id="UP001152561"/>
    </source>
</evidence>
<dbReference type="PANTHER" id="PTHR36722:SF1">
    <property type="entry name" value="TYPE 2 DNA TOPOISOMERASE 6 SUBUNIT B-LIKE"/>
    <property type="match status" value="1"/>
</dbReference>
<accession>A0A9Q1LIN5</accession>
<dbReference type="InterPro" id="IPR034566">
    <property type="entry name" value="MTOPVIB_plant"/>
</dbReference>
<protein>
    <submittedName>
        <fullName evidence="1">Uncharacterized protein</fullName>
    </submittedName>
</protein>